<evidence type="ECO:0000313" key="3">
    <source>
        <dbReference type="EMBL" id="EAR62066.1"/>
    </source>
</evidence>
<organism evidence="3 4">
    <name type="scientific">Neptuniibacter caesariensis</name>
    <dbReference type="NCBI Taxonomy" id="207954"/>
    <lineage>
        <taxon>Bacteria</taxon>
        <taxon>Pseudomonadati</taxon>
        <taxon>Pseudomonadota</taxon>
        <taxon>Gammaproteobacteria</taxon>
        <taxon>Oceanospirillales</taxon>
        <taxon>Oceanospirillaceae</taxon>
        <taxon>Neptuniibacter</taxon>
    </lineage>
</organism>
<evidence type="ECO:0000256" key="1">
    <source>
        <dbReference type="SAM" id="SignalP"/>
    </source>
</evidence>
<dbReference type="Gene3D" id="3.40.190.10">
    <property type="entry name" value="Periplasmic binding protein-like II"/>
    <property type="match status" value="2"/>
</dbReference>
<dbReference type="RefSeq" id="WP_007019703.1">
    <property type="nucleotide sequence ID" value="NZ_CH724125.1"/>
</dbReference>
<dbReference type="AlphaFoldDB" id="A0A7U8GT49"/>
<feature type="chain" id="PRO_5030862178" evidence="1">
    <location>
        <begin position="24"/>
        <end position="275"/>
    </location>
</feature>
<dbReference type="InterPro" id="IPR052738">
    <property type="entry name" value="ABC-Tungstate_binding"/>
</dbReference>
<name>A0A7U8GT49_NEPCE</name>
<reference evidence="3 4" key="1">
    <citation type="submission" date="2006-02" db="EMBL/GenBank/DDBJ databases">
        <authorList>
            <person name="Pinhassi J."/>
            <person name="Pedros-Alio C."/>
            <person name="Ferriera S."/>
            <person name="Johnson J."/>
            <person name="Kravitz S."/>
            <person name="Halpern A."/>
            <person name="Remington K."/>
            <person name="Beeson K."/>
            <person name="Tran B."/>
            <person name="Rogers Y.-H."/>
            <person name="Friedman R."/>
            <person name="Venter J.C."/>
        </authorList>
    </citation>
    <scope>NUCLEOTIDE SEQUENCE [LARGE SCALE GENOMIC DNA]</scope>
    <source>
        <strain evidence="3 4">MED92</strain>
    </source>
</reference>
<keyword evidence="4" id="KW-1185">Reference proteome</keyword>
<dbReference type="InterPro" id="IPR024370">
    <property type="entry name" value="PBP_domain"/>
</dbReference>
<dbReference type="SUPFAM" id="SSF53850">
    <property type="entry name" value="Periplasmic binding protein-like II"/>
    <property type="match status" value="1"/>
</dbReference>
<comment type="caution">
    <text evidence="3">The sequence shown here is derived from an EMBL/GenBank/DDBJ whole genome shotgun (WGS) entry which is preliminary data.</text>
</comment>
<dbReference type="OrthoDB" id="186379at2"/>
<feature type="domain" description="PBP" evidence="2">
    <location>
        <begin position="25"/>
        <end position="248"/>
    </location>
</feature>
<evidence type="ECO:0000259" key="2">
    <source>
        <dbReference type="Pfam" id="PF12849"/>
    </source>
</evidence>
<sequence>MKKWIAAAISTTILATSSVTAVAEEQIIRLATTTSTYNSGLLDKLLPVFEKKHDAKVQVIAVGTGKALRMGQAGDVDVVMTHAPKSEQKFVAKGFGINPQSVMYNDFVLVGPEADPAGIKGKSDVSSALAAIAAADESFISRGDDSGTHKKELSLWKSTSQGKAFSNYKEVGQGMGKVLQMADELNGYTLTDRGTWLAYESRLQLKLLVEGDKRLFNPYQIIQVNPQLHNGLNTKGAVQLSDWFTSTEGQQMINDFRINGKALFHGSAQPAVAEK</sequence>
<dbReference type="PANTHER" id="PTHR37945">
    <property type="entry name" value="EXTRACELLULAR TUNGSTATE BINDING PROTEIN"/>
    <property type="match status" value="1"/>
</dbReference>
<dbReference type="Proteomes" id="UP000002171">
    <property type="component" value="Unassembled WGS sequence"/>
</dbReference>
<feature type="signal peptide" evidence="1">
    <location>
        <begin position="1"/>
        <end position="23"/>
    </location>
</feature>
<keyword evidence="1" id="KW-0732">Signal</keyword>
<dbReference type="EMBL" id="AAOW01000004">
    <property type="protein sequence ID" value="EAR62066.1"/>
    <property type="molecule type" value="Genomic_DNA"/>
</dbReference>
<dbReference type="Pfam" id="PF12849">
    <property type="entry name" value="PBP_like_2"/>
    <property type="match status" value="1"/>
</dbReference>
<dbReference type="PANTHER" id="PTHR37945:SF1">
    <property type="entry name" value="EXTRACELLULAR TUNGSTATE BINDING PROTEIN"/>
    <property type="match status" value="1"/>
</dbReference>
<evidence type="ECO:0000313" key="4">
    <source>
        <dbReference type="Proteomes" id="UP000002171"/>
    </source>
</evidence>
<protein>
    <submittedName>
        <fullName evidence="3">Molybdate-binding protein</fullName>
    </submittedName>
</protein>
<accession>A0A7U8GT49</accession>
<proteinExistence type="predicted"/>
<gene>
    <name evidence="3" type="ORF">MED92_10184</name>
</gene>